<dbReference type="EMBL" id="LJQZ01000215">
    <property type="protein sequence ID" value="KPY13343.1"/>
    <property type="molecule type" value="Genomic_DNA"/>
</dbReference>
<reference evidence="2 3" key="1">
    <citation type="submission" date="2015-09" db="EMBL/GenBank/DDBJ databases">
        <title>Genome announcement of multiple Pseudomonas syringae strains.</title>
        <authorList>
            <person name="Thakur S."/>
            <person name="Wang P.W."/>
            <person name="Gong Y."/>
            <person name="Weir B.S."/>
            <person name="Guttman D.S."/>
        </authorList>
    </citation>
    <scope>NUCLEOTIDE SEQUENCE [LARGE SCALE GENOMIC DNA]</scope>
    <source>
        <strain evidence="2 3">ICMP2740</strain>
    </source>
</reference>
<organism evidence="2 3">
    <name type="scientific">Pseudomonas savastanoi pv. phaseolicola</name>
    <name type="common">Pseudomonas syringae pv. phaseolicola</name>
    <dbReference type="NCBI Taxonomy" id="319"/>
    <lineage>
        <taxon>Bacteria</taxon>
        <taxon>Pseudomonadati</taxon>
        <taxon>Pseudomonadota</taxon>
        <taxon>Gammaproteobacteria</taxon>
        <taxon>Pseudomonadales</taxon>
        <taxon>Pseudomonadaceae</taxon>
        <taxon>Pseudomonas</taxon>
    </lineage>
</organism>
<gene>
    <name evidence="2" type="ORF">ALO55_02207</name>
</gene>
<evidence type="ECO:0000256" key="1">
    <source>
        <dbReference type="SAM" id="MobiDB-lite"/>
    </source>
</evidence>
<protein>
    <submittedName>
        <fullName evidence="2">Uncharacterized protein</fullName>
    </submittedName>
</protein>
<dbReference type="Proteomes" id="UP000050396">
    <property type="component" value="Unassembled WGS sequence"/>
</dbReference>
<feature type="non-terminal residue" evidence="2">
    <location>
        <position position="45"/>
    </location>
</feature>
<evidence type="ECO:0000313" key="3">
    <source>
        <dbReference type="Proteomes" id="UP000050396"/>
    </source>
</evidence>
<name>A0ABD4BCG8_PSESH</name>
<proteinExistence type="predicted"/>
<comment type="caution">
    <text evidence="2">The sequence shown here is derived from an EMBL/GenBank/DDBJ whole genome shotgun (WGS) entry which is preliminary data.</text>
</comment>
<feature type="region of interest" description="Disordered" evidence="1">
    <location>
        <begin position="1"/>
        <end position="23"/>
    </location>
</feature>
<accession>A0ABD4BCG8</accession>
<dbReference type="AlphaFoldDB" id="A0ABD4BCG8"/>
<evidence type="ECO:0000313" key="2">
    <source>
        <dbReference type="EMBL" id="KPY13343.1"/>
    </source>
</evidence>
<sequence>MLSISSSNQGSVTSRPDAQSQNLTAQLLGEGMARMLARTRMSLAL</sequence>